<proteinExistence type="predicted"/>
<evidence type="ECO:0008006" key="3">
    <source>
        <dbReference type="Google" id="ProtNLM"/>
    </source>
</evidence>
<organism evidence="1 2">
    <name type="scientific">Candidatus Nitrosotenuis uzonensis</name>
    <dbReference type="NCBI Taxonomy" id="1407055"/>
    <lineage>
        <taxon>Archaea</taxon>
        <taxon>Nitrososphaerota</taxon>
        <taxon>Candidatus Nitrosotenuis</taxon>
    </lineage>
</organism>
<protein>
    <recommendedName>
        <fullName evidence="3">Secreted periplasmic Zn-dependent protease</fullName>
    </recommendedName>
</protein>
<reference evidence="1" key="1">
    <citation type="submission" date="2021-02" db="EMBL/GenBank/DDBJ databases">
        <authorList>
            <person name="Han P."/>
        </authorList>
    </citation>
    <scope>NUCLEOTIDE SEQUENCE</scope>
    <source>
        <strain evidence="1">Candidatus Nitrosotenuis uzonensis 5A</strain>
    </source>
</reference>
<sequence length="506" mass="56675">MNIVCLICALTVPVVLLAMSTAYGHGIGYETLPPQMLGDRKVAMEVSSIVENSTNSKQITFSMFDTSTGLTVRDVMYHLKTLKDGHVLFEGEYTTSDGVLVISLIPDSSEQILVSKKKEFDIFGFITGKEKSRIEARGSVFASNGLYKFTLDVLSAERYDGKNVKPVRFESGLSFPESAVYELNDLVGQRIKVVSYYDLIYDLRYDAASKQVSFSMPFEWTIDNINQTTHVHEEVFVPKTLTPFQVSKYEIAVNGVPLSEKALTIDDYRNDERIIHILLYQSDLLNLQKTQITNKMDFVLSAKSASTLLADVTDNVQYRIELTTKPDRLLRGGEATFLFKIYDVFLQGKTISADYEFVIKSNGQVVYSTKGKSDVSKWSEISLTIPHDASDIMVLSFENIGGNGFARAEIPIMLYDALPTTSIPSWVKNNANWWCQKAITDDDFLKGVGYLLSEGVIRVEITKESSRSQVPDWVRQSSCWWSNGSISDGDFINGISYLVRSGIIVP</sequence>
<comment type="caution">
    <text evidence="1">The sequence shown here is derived from an EMBL/GenBank/DDBJ whole genome shotgun (WGS) entry which is preliminary data.</text>
</comment>
<evidence type="ECO:0000313" key="2">
    <source>
        <dbReference type="Proteomes" id="UP000655759"/>
    </source>
</evidence>
<dbReference type="EMBL" id="CAJNAQ010000005">
    <property type="protein sequence ID" value="CAE6498072.1"/>
    <property type="molecule type" value="Genomic_DNA"/>
</dbReference>
<name>A0A812F0B2_9ARCH</name>
<gene>
    <name evidence="1" type="ORF">NUZ5A_50745</name>
</gene>
<dbReference type="RefSeq" id="WP_205099899.1">
    <property type="nucleotide sequence ID" value="NZ_CAJNAQ010000005.1"/>
</dbReference>
<dbReference type="Proteomes" id="UP000655759">
    <property type="component" value="Unassembled WGS sequence"/>
</dbReference>
<evidence type="ECO:0000313" key="1">
    <source>
        <dbReference type="EMBL" id="CAE6498072.1"/>
    </source>
</evidence>
<dbReference type="AlphaFoldDB" id="A0A812F0B2"/>
<accession>A0A812F0B2</accession>